<name>A0A2M9Z7I0_9LEPT</name>
<dbReference type="Gene3D" id="3.20.20.70">
    <property type="entry name" value="Aldolase class I"/>
    <property type="match status" value="1"/>
</dbReference>
<dbReference type="InterPro" id="IPR058240">
    <property type="entry name" value="rSAM_sf"/>
</dbReference>
<keyword evidence="4" id="KW-0479">Metal-binding</keyword>
<keyword evidence="3" id="KW-0949">S-adenosyl-L-methionine</keyword>
<comment type="cofactor">
    <cofactor evidence="1">
        <name>[4Fe-4S] cluster</name>
        <dbReference type="ChEBI" id="CHEBI:49883"/>
    </cofactor>
</comment>
<dbReference type="GO" id="GO:0046872">
    <property type="term" value="F:metal ion binding"/>
    <property type="evidence" value="ECO:0007669"/>
    <property type="project" value="UniProtKB-KW"/>
</dbReference>
<dbReference type="InterPro" id="IPR013785">
    <property type="entry name" value="Aldolase_TIM"/>
</dbReference>
<dbReference type="InterPro" id="IPR006638">
    <property type="entry name" value="Elp3/MiaA/NifB-like_rSAM"/>
</dbReference>
<dbReference type="CDD" id="cd01335">
    <property type="entry name" value="Radical_SAM"/>
    <property type="match status" value="1"/>
</dbReference>
<dbReference type="Pfam" id="PF04055">
    <property type="entry name" value="Radical_SAM"/>
    <property type="match status" value="1"/>
</dbReference>
<dbReference type="SFLD" id="SFLDS00029">
    <property type="entry name" value="Radical_SAM"/>
    <property type="match status" value="1"/>
</dbReference>
<dbReference type="InterPro" id="IPR007197">
    <property type="entry name" value="rSAM"/>
</dbReference>
<dbReference type="SMART" id="SM00729">
    <property type="entry name" value="Elp3"/>
    <property type="match status" value="1"/>
</dbReference>
<feature type="domain" description="Radical SAM core" evidence="11">
    <location>
        <begin position="3"/>
        <end position="221"/>
    </location>
</feature>
<evidence type="ECO:0000256" key="2">
    <source>
        <dbReference type="ARBA" id="ARBA00022485"/>
    </source>
</evidence>
<evidence type="ECO:0000256" key="6">
    <source>
        <dbReference type="ARBA" id="ARBA00023004"/>
    </source>
</evidence>
<dbReference type="Pfam" id="PF06463">
    <property type="entry name" value="Mob_synth_C"/>
    <property type="match status" value="1"/>
</dbReference>
<gene>
    <name evidence="12" type="ORF">CH371_18415</name>
</gene>
<comment type="caution">
    <text evidence="12">The sequence shown here is derived from an EMBL/GenBank/DDBJ whole genome shotgun (WGS) entry which is preliminary data.</text>
</comment>
<keyword evidence="2" id="KW-0004">4Fe-4S</keyword>
<dbReference type="InterPro" id="IPR010505">
    <property type="entry name" value="MoaA_twitch"/>
</dbReference>
<proteinExistence type="predicted"/>
<organism evidence="12 13">
    <name type="scientific">Leptospira wolffii</name>
    <dbReference type="NCBI Taxonomy" id="409998"/>
    <lineage>
        <taxon>Bacteria</taxon>
        <taxon>Pseudomonadati</taxon>
        <taxon>Spirochaetota</taxon>
        <taxon>Spirochaetia</taxon>
        <taxon>Leptospirales</taxon>
        <taxon>Leptospiraceae</taxon>
        <taxon>Leptospira</taxon>
    </lineage>
</organism>
<dbReference type="GO" id="GO:0061798">
    <property type="term" value="F:GTP 3',8'-cyclase activity"/>
    <property type="evidence" value="ECO:0007669"/>
    <property type="project" value="TreeGrafter"/>
</dbReference>
<dbReference type="RefSeq" id="WP_100760160.1">
    <property type="nucleotide sequence ID" value="NZ_NPDT01000010.1"/>
</dbReference>
<evidence type="ECO:0000256" key="8">
    <source>
        <dbReference type="ARBA" id="ARBA00023134"/>
    </source>
</evidence>
<keyword evidence="8" id="KW-0342">GTP-binding</keyword>
<evidence type="ECO:0000256" key="5">
    <source>
        <dbReference type="ARBA" id="ARBA00022741"/>
    </source>
</evidence>
<accession>A0A2M9Z7I0</accession>
<keyword evidence="6" id="KW-0408">Iron</keyword>
<evidence type="ECO:0000256" key="4">
    <source>
        <dbReference type="ARBA" id="ARBA00022723"/>
    </source>
</evidence>
<sequence length="313" mass="35113">MIQEKRKFEVLRVSVTSNCALGCVYCAPKGSEESYPGGAHPAFLSTELFTSNIERLSKKIDIKEVHLTGGEPTHHKELPELISRANRLGIPDIAVTSNGIFSDGLIEKMKLAGLTRMNFSVDTLSSEGFRRMTGRNVSLDKLLSRVEEAIAADLNVKINSTVLRGYNEDQVLPLLLWAGEKNIPIRYLELMKMGPLQNRHKELFYSAEEIRSQIRSRFDFLPWETPADSTAKYFKTEIGSVFGIIANHTEPFCEGCNRLRMDVRGRIYGCLSDTRSYPVSEVESELEDALDSAMKTKKDEFTGSLISMKYIGG</sequence>
<dbReference type="EMBL" id="NPDT01000010">
    <property type="protein sequence ID" value="PJZ64391.1"/>
    <property type="molecule type" value="Genomic_DNA"/>
</dbReference>
<dbReference type="SFLD" id="SFLDG01386">
    <property type="entry name" value="main_SPASM_domain-containing"/>
    <property type="match status" value="1"/>
</dbReference>
<dbReference type="PANTHER" id="PTHR22960:SF0">
    <property type="entry name" value="MOLYBDENUM COFACTOR BIOSYNTHESIS PROTEIN 1"/>
    <property type="match status" value="1"/>
</dbReference>
<dbReference type="GO" id="GO:0061799">
    <property type="term" value="F:cyclic pyranopterin monophosphate synthase activity"/>
    <property type="evidence" value="ECO:0007669"/>
    <property type="project" value="TreeGrafter"/>
</dbReference>
<dbReference type="Proteomes" id="UP000231912">
    <property type="component" value="Unassembled WGS sequence"/>
</dbReference>
<evidence type="ECO:0000256" key="9">
    <source>
        <dbReference type="ARBA" id="ARBA00023150"/>
    </source>
</evidence>
<keyword evidence="10" id="KW-0456">Lyase</keyword>
<evidence type="ECO:0000256" key="1">
    <source>
        <dbReference type="ARBA" id="ARBA00001966"/>
    </source>
</evidence>
<evidence type="ECO:0000256" key="7">
    <source>
        <dbReference type="ARBA" id="ARBA00023014"/>
    </source>
</evidence>
<dbReference type="SFLD" id="SFLDG01383">
    <property type="entry name" value="cyclic_pyranopterin_phosphate"/>
    <property type="match status" value="1"/>
</dbReference>
<dbReference type="PROSITE" id="PS51918">
    <property type="entry name" value="RADICAL_SAM"/>
    <property type="match status" value="1"/>
</dbReference>
<keyword evidence="7" id="KW-0411">Iron-sulfur</keyword>
<dbReference type="InterPro" id="IPR040064">
    <property type="entry name" value="MoaA-like"/>
</dbReference>
<dbReference type="GO" id="GO:0051539">
    <property type="term" value="F:4 iron, 4 sulfur cluster binding"/>
    <property type="evidence" value="ECO:0007669"/>
    <property type="project" value="UniProtKB-KW"/>
</dbReference>
<evidence type="ECO:0000313" key="13">
    <source>
        <dbReference type="Proteomes" id="UP000231912"/>
    </source>
</evidence>
<evidence type="ECO:0000313" key="12">
    <source>
        <dbReference type="EMBL" id="PJZ64391.1"/>
    </source>
</evidence>
<dbReference type="GO" id="GO:0005525">
    <property type="term" value="F:GTP binding"/>
    <property type="evidence" value="ECO:0007669"/>
    <property type="project" value="UniProtKB-KW"/>
</dbReference>
<keyword evidence="5" id="KW-0547">Nucleotide-binding</keyword>
<reference evidence="12 13" key="1">
    <citation type="submission" date="2017-07" db="EMBL/GenBank/DDBJ databases">
        <title>Leptospira spp. isolated from tropical soils.</title>
        <authorList>
            <person name="Thibeaux R."/>
            <person name="Iraola G."/>
            <person name="Ferres I."/>
            <person name="Bierque E."/>
            <person name="Girault D."/>
            <person name="Soupe-Gilbert M.-E."/>
            <person name="Picardeau M."/>
            <person name="Goarant C."/>
        </authorList>
    </citation>
    <scope>NUCLEOTIDE SEQUENCE [LARGE SCALE GENOMIC DNA]</scope>
    <source>
        <strain evidence="12 13">FH2-C-A2</strain>
    </source>
</reference>
<dbReference type="GO" id="GO:0006777">
    <property type="term" value="P:Mo-molybdopterin cofactor biosynthetic process"/>
    <property type="evidence" value="ECO:0007669"/>
    <property type="project" value="UniProtKB-KW"/>
</dbReference>
<keyword evidence="9" id="KW-0501">Molybdenum cofactor biosynthesis</keyword>
<dbReference type="SUPFAM" id="SSF102114">
    <property type="entry name" value="Radical SAM enzymes"/>
    <property type="match status" value="1"/>
</dbReference>
<evidence type="ECO:0000259" key="11">
    <source>
        <dbReference type="PROSITE" id="PS51918"/>
    </source>
</evidence>
<dbReference type="InterPro" id="IPR050105">
    <property type="entry name" value="MoCo_biosynth_MoaA/MoaC"/>
</dbReference>
<dbReference type="SFLD" id="SFLDG01067">
    <property type="entry name" value="SPASM/twitch_domain_containing"/>
    <property type="match status" value="1"/>
</dbReference>
<evidence type="ECO:0000256" key="3">
    <source>
        <dbReference type="ARBA" id="ARBA00022691"/>
    </source>
</evidence>
<evidence type="ECO:0000256" key="10">
    <source>
        <dbReference type="ARBA" id="ARBA00023239"/>
    </source>
</evidence>
<dbReference type="AlphaFoldDB" id="A0A2M9Z7I0"/>
<dbReference type="PANTHER" id="PTHR22960">
    <property type="entry name" value="MOLYBDOPTERIN COFACTOR SYNTHESIS PROTEIN A"/>
    <property type="match status" value="1"/>
</dbReference>
<protein>
    <submittedName>
        <fullName evidence="12">Molybdenum cofactor biosynthesis protein MoeA</fullName>
    </submittedName>
</protein>